<proteinExistence type="predicted"/>
<evidence type="ECO:0000313" key="2">
    <source>
        <dbReference type="Proteomes" id="UP001374584"/>
    </source>
</evidence>
<protein>
    <submittedName>
        <fullName evidence="1">Uncharacterized protein</fullName>
    </submittedName>
</protein>
<dbReference type="Proteomes" id="UP001374584">
    <property type="component" value="Unassembled WGS sequence"/>
</dbReference>
<evidence type="ECO:0000313" key="1">
    <source>
        <dbReference type="EMBL" id="KAK7379619.1"/>
    </source>
</evidence>
<dbReference type="AlphaFoldDB" id="A0AAN9NUJ7"/>
<name>A0AAN9NUJ7_PHACN</name>
<organism evidence="1 2">
    <name type="scientific">Phaseolus coccineus</name>
    <name type="common">Scarlet runner bean</name>
    <name type="synonym">Phaseolus multiflorus</name>
    <dbReference type="NCBI Taxonomy" id="3886"/>
    <lineage>
        <taxon>Eukaryota</taxon>
        <taxon>Viridiplantae</taxon>
        <taxon>Streptophyta</taxon>
        <taxon>Embryophyta</taxon>
        <taxon>Tracheophyta</taxon>
        <taxon>Spermatophyta</taxon>
        <taxon>Magnoliopsida</taxon>
        <taxon>eudicotyledons</taxon>
        <taxon>Gunneridae</taxon>
        <taxon>Pentapetalae</taxon>
        <taxon>rosids</taxon>
        <taxon>fabids</taxon>
        <taxon>Fabales</taxon>
        <taxon>Fabaceae</taxon>
        <taxon>Papilionoideae</taxon>
        <taxon>50 kb inversion clade</taxon>
        <taxon>NPAAA clade</taxon>
        <taxon>indigoferoid/millettioid clade</taxon>
        <taxon>Phaseoleae</taxon>
        <taxon>Phaseolus</taxon>
    </lineage>
</organism>
<reference evidence="1 2" key="1">
    <citation type="submission" date="2024-01" db="EMBL/GenBank/DDBJ databases">
        <title>The genomes of 5 underutilized Papilionoideae crops provide insights into root nodulation and disease resistanc.</title>
        <authorList>
            <person name="Jiang F."/>
        </authorList>
    </citation>
    <scope>NUCLEOTIDE SEQUENCE [LARGE SCALE GENOMIC DNA]</scope>
    <source>
        <strain evidence="1">JINMINGXINNONG_FW02</strain>
        <tissue evidence="1">Leaves</tissue>
    </source>
</reference>
<keyword evidence="2" id="KW-1185">Reference proteome</keyword>
<comment type="caution">
    <text evidence="1">The sequence shown here is derived from an EMBL/GenBank/DDBJ whole genome shotgun (WGS) entry which is preliminary data.</text>
</comment>
<gene>
    <name evidence="1" type="ORF">VNO80_05083</name>
</gene>
<dbReference type="EMBL" id="JAYMYR010000002">
    <property type="protein sequence ID" value="KAK7379619.1"/>
    <property type="molecule type" value="Genomic_DNA"/>
</dbReference>
<accession>A0AAN9NUJ7</accession>
<sequence>MEYSIPSEKECRKCINTNNAQEGLPNEAIKKVLRASYDTGDICEFLIDSMTSEAYIDTVSRGFHTGSKKLSEEIEMFYTSLSVDDGGCR</sequence>